<evidence type="ECO:0000313" key="3">
    <source>
        <dbReference type="Proteomes" id="UP000238479"/>
    </source>
</evidence>
<keyword evidence="1" id="KW-0472">Membrane</keyword>
<feature type="transmembrane region" description="Helical" evidence="1">
    <location>
        <begin position="28"/>
        <end position="48"/>
    </location>
</feature>
<sequence length="122" mass="14084">MFGRFEKFWSSINMVSIFLGSMQRRVSIVFLPLFLYLLFAIGFVSYCYSDYQLRRVGLLYAKGELVFMSTVPNAKRRFCPHLKFFYGSATDLCFPSLSACLPPPKLNSSCLWLSTSQNNQFI</sequence>
<organism evidence="2 3">
    <name type="scientific">Rosa chinensis</name>
    <name type="common">China rose</name>
    <dbReference type="NCBI Taxonomy" id="74649"/>
    <lineage>
        <taxon>Eukaryota</taxon>
        <taxon>Viridiplantae</taxon>
        <taxon>Streptophyta</taxon>
        <taxon>Embryophyta</taxon>
        <taxon>Tracheophyta</taxon>
        <taxon>Spermatophyta</taxon>
        <taxon>Magnoliopsida</taxon>
        <taxon>eudicotyledons</taxon>
        <taxon>Gunneridae</taxon>
        <taxon>Pentapetalae</taxon>
        <taxon>rosids</taxon>
        <taxon>fabids</taxon>
        <taxon>Rosales</taxon>
        <taxon>Rosaceae</taxon>
        <taxon>Rosoideae</taxon>
        <taxon>Rosoideae incertae sedis</taxon>
        <taxon>Rosa</taxon>
    </lineage>
</organism>
<evidence type="ECO:0000256" key="1">
    <source>
        <dbReference type="SAM" id="Phobius"/>
    </source>
</evidence>
<reference evidence="2 3" key="1">
    <citation type="journal article" date="2018" name="Nat. Genet.">
        <title>The Rosa genome provides new insights in the design of modern roses.</title>
        <authorList>
            <person name="Bendahmane M."/>
        </authorList>
    </citation>
    <scope>NUCLEOTIDE SEQUENCE [LARGE SCALE GENOMIC DNA]</scope>
    <source>
        <strain evidence="3">cv. Old Blush</strain>
    </source>
</reference>
<comment type="caution">
    <text evidence="2">The sequence shown here is derived from an EMBL/GenBank/DDBJ whole genome shotgun (WGS) entry which is preliminary data.</text>
</comment>
<gene>
    <name evidence="2" type="ORF">RchiOBHm_Chr5g0081751</name>
</gene>
<dbReference type="Proteomes" id="UP000238479">
    <property type="component" value="Chromosome 5"/>
</dbReference>
<keyword evidence="3" id="KW-1185">Reference proteome</keyword>
<dbReference type="Gramene" id="PRQ35600">
    <property type="protein sequence ID" value="PRQ35600"/>
    <property type="gene ID" value="RchiOBHm_Chr5g0081751"/>
</dbReference>
<protein>
    <submittedName>
        <fullName evidence="2">Uncharacterized protein</fullName>
    </submittedName>
</protein>
<proteinExistence type="predicted"/>
<name>A0A2P6QN43_ROSCH</name>
<dbReference type="AlphaFoldDB" id="A0A2P6QN43"/>
<dbReference type="EMBL" id="PDCK01000043">
    <property type="protein sequence ID" value="PRQ35600.1"/>
    <property type="molecule type" value="Genomic_DNA"/>
</dbReference>
<keyword evidence="1" id="KW-0812">Transmembrane</keyword>
<accession>A0A2P6QN43</accession>
<keyword evidence="1" id="KW-1133">Transmembrane helix</keyword>
<evidence type="ECO:0000313" key="2">
    <source>
        <dbReference type="EMBL" id="PRQ35600.1"/>
    </source>
</evidence>